<dbReference type="EMBL" id="CAJC01000010">
    <property type="protein sequence ID" value="CCI51521.1"/>
    <property type="molecule type" value="Genomic_DNA"/>
</dbReference>
<feature type="transmembrane region" description="Helical" evidence="6">
    <location>
        <begin position="245"/>
        <end position="263"/>
    </location>
</feature>
<keyword evidence="8" id="KW-1185">Reference proteome</keyword>
<dbReference type="PANTHER" id="PTHR31632">
    <property type="entry name" value="IRON TRANSPORTER FTH1"/>
    <property type="match status" value="1"/>
</dbReference>
<evidence type="ECO:0000256" key="2">
    <source>
        <dbReference type="ARBA" id="ARBA00008333"/>
    </source>
</evidence>
<sequence length="282" mass="29920">MLVSNALVGLREGLEASLVVVILIAFLVKTDRRWALKWVWAGVAVAVVLSAGLAALLTYGTRQLSFEQQELIGGAASILAVAFVTVMIFWMRKAARTISGELKGSMDRALDAGGLWVALVGFLGVGREGLETAIFFYATAQAAGSGTSQPLIGWVVGILGSIVIGVLMYRGAIRFNIGSFFRYTGIFLVLVAAGILAYGLHDLQEAGFLPGLHSLAFDVSHIIEPGGWLGTLLKGILNFTPATTWLQAIAWTAYVAIVMPLFLRPVTAPPRHAQAPGARVAA</sequence>
<dbReference type="NCBIfam" id="NF041756">
    <property type="entry name" value="EfeU"/>
    <property type="match status" value="1"/>
</dbReference>
<evidence type="ECO:0000313" key="8">
    <source>
        <dbReference type="Proteomes" id="UP000035720"/>
    </source>
</evidence>
<protein>
    <submittedName>
        <fullName evidence="7">Putative membrane protein</fullName>
    </submittedName>
</protein>
<dbReference type="STRING" id="1193518.BN13_1070006"/>
<organism evidence="7 8">
    <name type="scientific">Nostocoides jenkinsii Ben 74</name>
    <dbReference type="NCBI Taxonomy" id="1193518"/>
    <lineage>
        <taxon>Bacteria</taxon>
        <taxon>Bacillati</taxon>
        <taxon>Actinomycetota</taxon>
        <taxon>Actinomycetes</taxon>
        <taxon>Micrococcales</taxon>
        <taxon>Intrasporangiaceae</taxon>
        <taxon>Nostocoides</taxon>
    </lineage>
</organism>
<feature type="transmembrane region" description="Helical" evidence="6">
    <location>
        <begin position="6"/>
        <end position="26"/>
    </location>
</feature>
<evidence type="ECO:0000256" key="4">
    <source>
        <dbReference type="ARBA" id="ARBA00022989"/>
    </source>
</evidence>
<keyword evidence="5 6" id="KW-0472">Membrane</keyword>
<accession>A0A077M303</accession>
<reference evidence="7 8" key="1">
    <citation type="journal article" date="2013" name="ISME J.">
        <title>A metabolic model for members of the genus Tetrasphaera involved in enhanced biological phosphorus removal.</title>
        <authorList>
            <person name="Kristiansen R."/>
            <person name="Nguyen H.T.T."/>
            <person name="Saunders A.M."/>
            <person name="Nielsen J.L."/>
            <person name="Wimmer R."/>
            <person name="Le V.Q."/>
            <person name="McIlroy S.J."/>
            <person name="Petrovski S."/>
            <person name="Seviour R.J."/>
            <person name="Calteau A."/>
            <person name="Nielsen K.L."/>
            <person name="Nielsen P.H."/>
        </authorList>
    </citation>
    <scope>NUCLEOTIDE SEQUENCE [LARGE SCALE GENOMIC DNA]</scope>
    <source>
        <strain evidence="7 8">Ben 74</strain>
    </source>
</reference>
<dbReference type="GO" id="GO:0015093">
    <property type="term" value="F:ferrous iron transmembrane transporter activity"/>
    <property type="evidence" value="ECO:0007669"/>
    <property type="project" value="TreeGrafter"/>
</dbReference>
<comment type="similarity">
    <text evidence="2">Belongs to the oxidase-dependent Fe transporter (OFeT) (TC 9.A.10.1) family.</text>
</comment>
<name>A0A077M303_9MICO</name>
<dbReference type="InterPro" id="IPR004923">
    <property type="entry name" value="FTR1/Fip1/EfeU"/>
</dbReference>
<evidence type="ECO:0000256" key="5">
    <source>
        <dbReference type="ARBA" id="ARBA00023136"/>
    </source>
</evidence>
<dbReference type="OrthoDB" id="7260758at2"/>
<comment type="subcellular location">
    <subcellularLocation>
        <location evidence="1">Membrane</location>
        <topology evidence="1">Multi-pass membrane protein</topology>
    </subcellularLocation>
</comment>
<evidence type="ECO:0000256" key="6">
    <source>
        <dbReference type="SAM" id="Phobius"/>
    </source>
</evidence>
<proteinExistence type="inferred from homology"/>
<gene>
    <name evidence="7" type="ORF">BN13_1070006</name>
</gene>
<dbReference type="Pfam" id="PF03239">
    <property type="entry name" value="FTR1"/>
    <property type="match status" value="1"/>
</dbReference>
<dbReference type="RefSeq" id="WP_048547967.1">
    <property type="nucleotide sequence ID" value="NZ_HF571038.1"/>
</dbReference>
<evidence type="ECO:0000256" key="3">
    <source>
        <dbReference type="ARBA" id="ARBA00022692"/>
    </source>
</evidence>
<dbReference type="GO" id="GO:0033573">
    <property type="term" value="C:high-affinity iron permease complex"/>
    <property type="evidence" value="ECO:0007669"/>
    <property type="project" value="InterPro"/>
</dbReference>
<keyword evidence="3 6" id="KW-0812">Transmembrane</keyword>
<evidence type="ECO:0000313" key="7">
    <source>
        <dbReference type="EMBL" id="CCI51521.1"/>
    </source>
</evidence>
<dbReference type="AlphaFoldDB" id="A0A077M303"/>
<dbReference type="Proteomes" id="UP000035720">
    <property type="component" value="Unassembled WGS sequence"/>
</dbReference>
<feature type="transmembrane region" description="Helical" evidence="6">
    <location>
        <begin position="38"/>
        <end position="59"/>
    </location>
</feature>
<dbReference type="PANTHER" id="PTHR31632:SF2">
    <property type="entry name" value="PLASMA MEMBRANE IRON PERMEASE"/>
    <property type="match status" value="1"/>
</dbReference>
<feature type="transmembrane region" description="Helical" evidence="6">
    <location>
        <begin position="151"/>
        <end position="169"/>
    </location>
</feature>
<comment type="caution">
    <text evidence="7">The sequence shown here is derived from an EMBL/GenBank/DDBJ whole genome shotgun (WGS) entry which is preliminary data.</text>
</comment>
<keyword evidence="4 6" id="KW-1133">Transmembrane helix</keyword>
<evidence type="ECO:0000256" key="1">
    <source>
        <dbReference type="ARBA" id="ARBA00004141"/>
    </source>
</evidence>
<feature type="transmembrane region" description="Helical" evidence="6">
    <location>
        <begin position="181"/>
        <end position="200"/>
    </location>
</feature>
<feature type="transmembrane region" description="Helical" evidence="6">
    <location>
        <begin position="71"/>
        <end position="91"/>
    </location>
</feature>
<feature type="transmembrane region" description="Helical" evidence="6">
    <location>
        <begin position="112"/>
        <end position="139"/>
    </location>
</feature>